<sequence length="85" mass="10639">MKDLKDFYKDSWDDMTKYHKSDALEFSLDVWGWWRRLKAKKLKGVMDRSRAYWRKKRQRQRVVRMLRLQRKFEKAMRAVKENANV</sequence>
<reference evidence="1" key="1">
    <citation type="submission" date="2020-03" db="EMBL/GenBank/DDBJ databases">
        <title>The deep terrestrial virosphere.</title>
        <authorList>
            <person name="Holmfeldt K."/>
            <person name="Nilsson E."/>
            <person name="Simone D."/>
            <person name="Lopez-Fernandez M."/>
            <person name="Wu X."/>
            <person name="de Brujin I."/>
            <person name="Lundin D."/>
            <person name="Andersson A."/>
            <person name="Bertilsson S."/>
            <person name="Dopson M."/>
        </authorList>
    </citation>
    <scope>NUCLEOTIDE SEQUENCE</scope>
    <source>
        <strain evidence="1">TM448B04923</strain>
    </source>
</reference>
<accession>A0A6M3Y0L5</accession>
<gene>
    <name evidence="1" type="ORF">TM448B04923_0004</name>
</gene>
<name>A0A6M3Y0L5_9ZZZZ</name>
<dbReference type="AlphaFoldDB" id="A0A6M3Y0L5"/>
<proteinExistence type="predicted"/>
<dbReference type="EMBL" id="MT145112">
    <property type="protein sequence ID" value="QJI03710.1"/>
    <property type="molecule type" value="Genomic_DNA"/>
</dbReference>
<organism evidence="1">
    <name type="scientific">viral metagenome</name>
    <dbReference type="NCBI Taxonomy" id="1070528"/>
    <lineage>
        <taxon>unclassified sequences</taxon>
        <taxon>metagenomes</taxon>
        <taxon>organismal metagenomes</taxon>
    </lineage>
</organism>
<evidence type="ECO:0000313" key="1">
    <source>
        <dbReference type="EMBL" id="QJI03710.1"/>
    </source>
</evidence>
<protein>
    <submittedName>
        <fullName evidence="1">Uncharacterized protein</fullName>
    </submittedName>
</protein>